<dbReference type="Gene3D" id="3.90.550.10">
    <property type="entry name" value="Spore Coat Polysaccharide Biosynthesis Protein SpsA, Chain A"/>
    <property type="match status" value="1"/>
</dbReference>
<proteinExistence type="predicted"/>
<name>A0A813IMI3_POLGL</name>
<dbReference type="InterPro" id="IPR029044">
    <property type="entry name" value="Nucleotide-diphossugar_trans"/>
</dbReference>
<sequence length="1210" mass="133318">MAPVATRVSPHVGLIFAPHLPLRESLNQLPPKTAVKSSGSVRRGSASWTQAARQMDVSRLTTVEAVLIAAAADEHDAASQVAYFLHLGELKAVIGERQDSSRAFKQLLASISQQASDGRLTARELRRILLAASHISCPRQWLLELSTVILDRPSSAQLLRDARSGDIARLGWSMARLGIESTSKMWMWLVEAAVVQMDSFSVADLSRLLWAYASMELRAPGLRLVKGTEQQVLRRRQELTPYALSNIGWSMARLMAQDTASRHLVEVISAGASEKSALFSSQDSANLAWAWATLRVQDGGSDCIRALCKEAAVKMGSFLPRQLSNLVWAVAKLSTPLQDEGELLQRAASSARLRLSEFNSQALSNLAWAWGTLHAENCSPLLGPLTDEASKRNFDLAPQGLSNFAWSLAKAAFRGAPESLGKLAAEATLRVVEMEVQHLANLAWAFASLDERSSEAVLLFDALAEESLERLDDFKPQELASLVWASARRHSFGGDFSSLPGLVVSSGLKKALPRLHEFAAAELTSVTWAAGAVIVSDPLFFQKVSAQAIQRVREFGPRELPGLLWGFAVASVADPDLCRAFATGSAARLDEFSVHGLASLSWSLATLDTSDNPEFWSQLEREASHRLPEFELQDLSNVAWAFATLHLSTGSDLLRAVAEEVPSRLQRRLATSSSEVAMDVTGILWALGQVNLPVKPLLEEAGVALRRLGASARHRPGMLQPMLAADSSWRFGEVRQATGQPHVVLELPDRLVLHKPPDWEVDQNDAAFDEELGATGASRLSRWLQALLPARQWPIVQDTAHWKGMAHRLDVPGSGLILTAKTHEAFYDLLLQLGAGIVSRDYCVLCHGWLRESRGVKACDGKYSTLAALFIAVVSYFETPRGWSMRRDAFDERGAFDKRVEPQTGAAQSARPSLRGRLREQLGVEGHPYEHLQARNYTFAKLEAFRLEQYRGLATFDVDVLFMRNASALAEVGPLAASRFPKGPNPASYLNTGVMVLRPSGRLYSEILATLHRGNYSLHYSDDEMTEQDVLIELCVLQGRCGDLHDLDACVYNHGAWIPGAHPRRCRRNRVVARHNFAATRETVLANSLQTAMYRGACRARTGAGRPRTCWSQDYHEEMCCRQDLRFGNPQCWGAGLSYERCCLGVDDSQRLRAELKYAGPSWYGLSSSPEPLPSRFIQAQCVNKYLPMRMTLAGMSSIMEAPADLEESY</sequence>
<dbReference type="EMBL" id="CAJNNW010012043">
    <property type="protein sequence ID" value="CAE8653895.1"/>
    <property type="molecule type" value="Genomic_DNA"/>
</dbReference>
<evidence type="ECO:0000313" key="1">
    <source>
        <dbReference type="EMBL" id="CAE8653895.1"/>
    </source>
</evidence>
<accession>A0A813IMI3</accession>
<dbReference type="GO" id="GO:0044528">
    <property type="term" value="P:regulation of mitochondrial mRNA stability"/>
    <property type="evidence" value="ECO:0007669"/>
    <property type="project" value="TreeGrafter"/>
</dbReference>
<dbReference type="GO" id="GO:0035770">
    <property type="term" value="C:ribonucleoprotein granule"/>
    <property type="evidence" value="ECO:0007669"/>
    <property type="project" value="TreeGrafter"/>
</dbReference>
<dbReference type="SUPFAM" id="SSF55120">
    <property type="entry name" value="Pseudouridine synthase"/>
    <property type="match status" value="1"/>
</dbReference>
<organism evidence="1 2">
    <name type="scientific">Polarella glacialis</name>
    <name type="common">Dinoflagellate</name>
    <dbReference type="NCBI Taxonomy" id="89957"/>
    <lineage>
        <taxon>Eukaryota</taxon>
        <taxon>Sar</taxon>
        <taxon>Alveolata</taxon>
        <taxon>Dinophyceae</taxon>
        <taxon>Suessiales</taxon>
        <taxon>Suessiaceae</taxon>
        <taxon>Polarella</taxon>
    </lineage>
</organism>
<dbReference type="InterPro" id="IPR050870">
    <property type="entry name" value="FAST_kinase"/>
</dbReference>
<dbReference type="AlphaFoldDB" id="A0A813IMI3"/>
<evidence type="ECO:0000313" key="2">
    <source>
        <dbReference type="Proteomes" id="UP000626109"/>
    </source>
</evidence>
<dbReference type="GO" id="GO:0005759">
    <property type="term" value="C:mitochondrial matrix"/>
    <property type="evidence" value="ECO:0007669"/>
    <property type="project" value="TreeGrafter"/>
</dbReference>
<gene>
    <name evidence="1" type="ORF">PGLA2088_LOCUS10676</name>
</gene>
<comment type="caution">
    <text evidence="1">The sequence shown here is derived from an EMBL/GenBank/DDBJ whole genome shotgun (WGS) entry which is preliminary data.</text>
</comment>
<dbReference type="GO" id="GO:0003723">
    <property type="term" value="F:RNA binding"/>
    <property type="evidence" value="ECO:0007669"/>
    <property type="project" value="InterPro"/>
</dbReference>
<reference evidence="1" key="1">
    <citation type="submission" date="2021-02" db="EMBL/GenBank/DDBJ databases">
        <authorList>
            <person name="Dougan E. K."/>
            <person name="Rhodes N."/>
            <person name="Thang M."/>
            <person name="Chan C."/>
        </authorList>
    </citation>
    <scope>NUCLEOTIDE SEQUENCE</scope>
</reference>
<dbReference type="GO" id="GO:0000963">
    <property type="term" value="P:mitochondrial RNA processing"/>
    <property type="evidence" value="ECO:0007669"/>
    <property type="project" value="TreeGrafter"/>
</dbReference>
<protein>
    <submittedName>
        <fullName evidence="1">Uncharacterized protein</fullName>
    </submittedName>
</protein>
<dbReference type="PANTHER" id="PTHR21228">
    <property type="entry name" value="FAST LEU-RICH DOMAIN-CONTAINING"/>
    <property type="match status" value="1"/>
</dbReference>
<dbReference type="Proteomes" id="UP000626109">
    <property type="component" value="Unassembled WGS sequence"/>
</dbReference>
<dbReference type="SUPFAM" id="SSF53448">
    <property type="entry name" value="Nucleotide-diphospho-sugar transferases"/>
    <property type="match status" value="1"/>
</dbReference>
<dbReference type="PANTHER" id="PTHR21228:SF40">
    <property type="entry name" value="LD45607P"/>
    <property type="match status" value="1"/>
</dbReference>
<dbReference type="InterPro" id="IPR020103">
    <property type="entry name" value="PsdUridine_synth_cat_dom_sf"/>
</dbReference>
<dbReference type="GO" id="GO:0001522">
    <property type="term" value="P:pseudouridine synthesis"/>
    <property type="evidence" value="ECO:0007669"/>
    <property type="project" value="InterPro"/>
</dbReference>
<dbReference type="Gene3D" id="3.30.2350.10">
    <property type="entry name" value="Pseudouridine synthase"/>
    <property type="match status" value="1"/>
</dbReference>
<feature type="non-terminal residue" evidence="1">
    <location>
        <position position="1210"/>
    </location>
</feature>
<dbReference type="GO" id="GO:0009982">
    <property type="term" value="F:pseudouridine synthase activity"/>
    <property type="evidence" value="ECO:0007669"/>
    <property type="project" value="InterPro"/>
</dbReference>